<evidence type="ECO:0000313" key="4">
    <source>
        <dbReference type="Proteomes" id="UP000032046"/>
    </source>
</evidence>
<accession>A0A0D0IX67</accession>
<feature type="transmembrane region" description="Helical" evidence="1">
    <location>
        <begin position="285"/>
        <end position="306"/>
    </location>
</feature>
<dbReference type="RefSeq" id="WP_042520181.1">
    <property type="nucleotide sequence ID" value="NZ_DBEXRU010000122.1"/>
</dbReference>
<dbReference type="Proteomes" id="UP000032046">
    <property type="component" value="Unassembled WGS sequence"/>
</dbReference>
<dbReference type="GO" id="GO:0016747">
    <property type="term" value="F:acyltransferase activity, transferring groups other than amino-acyl groups"/>
    <property type="evidence" value="ECO:0007669"/>
    <property type="project" value="InterPro"/>
</dbReference>
<organism evidence="3 4">
    <name type="scientific">Prevotella pectinovora</name>
    <dbReference type="NCBI Taxonomy" id="1602169"/>
    <lineage>
        <taxon>Bacteria</taxon>
        <taxon>Pseudomonadati</taxon>
        <taxon>Bacteroidota</taxon>
        <taxon>Bacteroidia</taxon>
        <taxon>Bacteroidales</taxon>
        <taxon>Prevotellaceae</taxon>
        <taxon>Prevotella</taxon>
    </lineage>
</organism>
<feature type="transmembrane region" description="Helical" evidence="1">
    <location>
        <begin position="197"/>
        <end position="215"/>
    </location>
</feature>
<dbReference type="STRING" id="1602171.ST44_12375"/>
<dbReference type="InterPro" id="IPR002656">
    <property type="entry name" value="Acyl_transf_3_dom"/>
</dbReference>
<dbReference type="Pfam" id="PF01757">
    <property type="entry name" value="Acyl_transf_3"/>
    <property type="match status" value="1"/>
</dbReference>
<reference evidence="3 4" key="1">
    <citation type="submission" date="2015-01" db="EMBL/GenBank/DDBJ databases">
        <title>Comparative genomics of non-oral Prevotella species.</title>
        <authorList>
            <person name="Accetto T."/>
            <person name="Nograsek B."/>
            <person name="Avgustin G."/>
        </authorList>
    </citation>
    <scope>NUCLEOTIDE SEQUENCE [LARGE SCALE GENOMIC DNA]</scope>
    <source>
        <strain evidence="3 4">P5-119</strain>
    </source>
</reference>
<feature type="transmembrane region" description="Helical" evidence="1">
    <location>
        <begin position="168"/>
        <end position="185"/>
    </location>
</feature>
<feature type="domain" description="Acyltransferase 3" evidence="2">
    <location>
        <begin position="16"/>
        <end position="335"/>
    </location>
</feature>
<gene>
    <name evidence="3" type="ORF">ST44_12375</name>
</gene>
<keyword evidence="1" id="KW-1133">Transmembrane helix</keyword>
<keyword evidence="4" id="KW-1185">Reference proteome</keyword>
<dbReference type="GO" id="GO:0016020">
    <property type="term" value="C:membrane"/>
    <property type="evidence" value="ECO:0007669"/>
    <property type="project" value="TreeGrafter"/>
</dbReference>
<keyword evidence="1" id="KW-0472">Membrane</keyword>
<feature type="transmembrane region" description="Helical" evidence="1">
    <location>
        <begin position="12"/>
        <end position="29"/>
    </location>
</feature>
<feature type="transmembrane region" description="Helical" evidence="1">
    <location>
        <begin position="258"/>
        <end position="278"/>
    </location>
</feature>
<dbReference type="InterPro" id="IPR050879">
    <property type="entry name" value="Acyltransferase_3"/>
</dbReference>
<proteinExistence type="predicted"/>
<feature type="transmembrane region" description="Helical" evidence="1">
    <location>
        <begin position="141"/>
        <end position="161"/>
    </location>
</feature>
<name>A0A0D0IX67_9BACT</name>
<feature type="transmembrane region" description="Helical" evidence="1">
    <location>
        <begin position="227"/>
        <end position="246"/>
    </location>
</feature>
<feature type="transmembrane region" description="Helical" evidence="1">
    <location>
        <begin position="41"/>
        <end position="61"/>
    </location>
</feature>
<dbReference type="EMBL" id="JXQK01000088">
    <property type="protein sequence ID" value="KIP60125.1"/>
    <property type="molecule type" value="Genomic_DNA"/>
</dbReference>
<sequence length="350" mass="40899">MVKFEDLSKYRGELMGLAILFVILFHIGMPQSNFFYPLRRLGNIGVDMFLFVSGMGLWFSWTRSRLGKKLDGNGAMGIRQATIRFFKHRYKRIYPVWIIVASVFYIGKYVEAPGSGYSPDIPNLIANVLFNWSFWRIDDLTFWYVPATMMLYIFAPGYMELVRERPSYRWLPVAFIILAAMVRYVPLIHNSVGHLEIFFSRIPIFFIGINAGKWVMEKRTLEKGSIWMIVIIFAMSLWLCLQLEYIGHRRFPLFMERIVYIPLTVTALLLECKLIAVMPKNINRVLTMLGTISLEIYLIHIQFVMLPLQQYKLGYCVTALLVIVISTPVAYLLHWIIEKVMGCRVFRILQ</sequence>
<evidence type="ECO:0000256" key="1">
    <source>
        <dbReference type="SAM" id="Phobius"/>
    </source>
</evidence>
<dbReference type="AlphaFoldDB" id="A0A0D0IX67"/>
<evidence type="ECO:0000259" key="2">
    <source>
        <dbReference type="Pfam" id="PF01757"/>
    </source>
</evidence>
<protein>
    <recommendedName>
        <fullName evidence="2">Acyltransferase 3 domain-containing protein</fullName>
    </recommendedName>
</protein>
<comment type="caution">
    <text evidence="3">The sequence shown here is derived from an EMBL/GenBank/DDBJ whole genome shotgun (WGS) entry which is preliminary data.</text>
</comment>
<dbReference type="PANTHER" id="PTHR23028">
    <property type="entry name" value="ACETYLTRANSFERASE"/>
    <property type="match status" value="1"/>
</dbReference>
<dbReference type="PANTHER" id="PTHR23028:SF53">
    <property type="entry name" value="ACYL_TRANSF_3 DOMAIN-CONTAINING PROTEIN"/>
    <property type="match status" value="1"/>
</dbReference>
<dbReference type="GO" id="GO:0000271">
    <property type="term" value="P:polysaccharide biosynthetic process"/>
    <property type="evidence" value="ECO:0007669"/>
    <property type="project" value="TreeGrafter"/>
</dbReference>
<dbReference type="GeneID" id="93484508"/>
<feature type="transmembrane region" description="Helical" evidence="1">
    <location>
        <begin position="312"/>
        <end position="337"/>
    </location>
</feature>
<keyword evidence="1" id="KW-0812">Transmembrane</keyword>
<feature type="transmembrane region" description="Helical" evidence="1">
    <location>
        <begin position="93"/>
        <end position="110"/>
    </location>
</feature>
<evidence type="ECO:0000313" key="3">
    <source>
        <dbReference type="EMBL" id="KIP60125.1"/>
    </source>
</evidence>